<gene>
    <name evidence="1" type="ORF">SAMN02745108_02194</name>
</gene>
<evidence type="ECO:0000313" key="1">
    <source>
        <dbReference type="EMBL" id="SJZ99646.1"/>
    </source>
</evidence>
<dbReference type="Proteomes" id="UP000190449">
    <property type="component" value="Unassembled WGS sequence"/>
</dbReference>
<reference evidence="1 2" key="1">
    <citation type="submission" date="2017-02" db="EMBL/GenBank/DDBJ databases">
        <authorList>
            <person name="Peterson S.W."/>
        </authorList>
    </citation>
    <scope>NUCLEOTIDE SEQUENCE [LARGE SCALE GENOMIC DNA]</scope>
    <source>
        <strain evidence="1 2">ATCC 43854</strain>
    </source>
</reference>
<accession>A0A1T4Q7L2</accession>
<dbReference type="EMBL" id="FUWU01000043">
    <property type="protein sequence ID" value="SJZ99646.1"/>
    <property type="molecule type" value="Genomic_DNA"/>
</dbReference>
<dbReference type="STRING" id="28122.SAMN02745108_02194"/>
<dbReference type="SUPFAM" id="SSF53335">
    <property type="entry name" value="S-adenosyl-L-methionine-dependent methyltransferases"/>
    <property type="match status" value="1"/>
</dbReference>
<evidence type="ECO:0000313" key="2">
    <source>
        <dbReference type="Proteomes" id="UP000190449"/>
    </source>
</evidence>
<dbReference type="InterPro" id="IPR029063">
    <property type="entry name" value="SAM-dependent_MTases_sf"/>
</dbReference>
<proteinExistence type="predicted"/>
<evidence type="ECO:0008006" key="3">
    <source>
        <dbReference type="Google" id="ProtNLM"/>
    </source>
</evidence>
<dbReference type="RefSeq" id="WP_143394451.1">
    <property type="nucleotide sequence ID" value="NZ_FUWU01000043.1"/>
</dbReference>
<organism evidence="1 2">
    <name type="scientific">Fibrobacter intestinalis</name>
    <dbReference type="NCBI Taxonomy" id="28122"/>
    <lineage>
        <taxon>Bacteria</taxon>
        <taxon>Pseudomonadati</taxon>
        <taxon>Fibrobacterota</taxon>
        <taxon>Fibrobacteria</taxon>
        <taxon>Fibrobacterales</taxon>
        <taxon>Fibrobacteraceae</taxon>
        <taxon>Fibrobacter</taxon>
    </lineage>
</organism>
<dbReference type="Gene3D" id="3.40.50.150">
    <property type="entry name" value="Vaccinia Virus protein VP39"/>
    <property type="match status" value="1"/>
</dbReference>
<dbReference type="AlphaFoldDB" id="A0A1T4Q7L2"/>
<sequence length="208" mass="24018">MTNQIISKERVAQNGEVFTAPREVNAMLDLVQGESYRIDSKFLEPSAGTGNFLVEILRRKLKTAKDFATDQAKWENAALRSLASIYSIELMEDNVETSRKRLYEIFQTEYESLFVNSFHREISKAAKFIIETNTICGDTLKMLRADGTPIAFTEWNFKGEYAMRRLFTLQSLIEWNRAQEAIQGNLFAQELLPQKVHRPTKIKNLKDK</sequence>
<name>A0A1T4Q7L2_9BACT</name>
<protein>
    <recommendedName>
        <fullName evidence="3">N-6 DNA Methylase</fullName>
    </recommendedName>
</protein>